<evidence type="ECO:0000256" key="5">
    <source>
        <dbReference type="ARBA" id="ARBA00022692"/>
    </source>
</evidence>
<evidence type="ECO:0000256" key="4">
    <source>
        <dbReference type="ARBA" id="ARBA00022519"/>
    </source>
</evidence>
<comment type="caution">
    <text evidence="10">The sequence shown here is derived from an EMBL/GenBank/DDBJ whole genome shotgun (WGS) entry which is preliminary data.</text>
</comment>
<dbReference type="Pfam" id="PF00482">
    <property type="entry name" value="T2SSF"/>
    <property type="match status" value="2"/>
</dbReference>
<keyword evidence="5 8" id="KW-0812">Transmembrane</keyword>
<organism evidence="10 11">
    <name type="scientific">Candidatus Kaiserbacteria bacterium RIFCSPHIGHO2_02_FULL_50_50</name>
    <dbReference type="NCBI Taxonomy" id="1798492"/>
    <lineage>
        <taxon>Bacteria</taxon>
        <taxon>Candidatus Kaiseribacteriota</taxon>
    </lineage>
</organism>
<evidence type="ECO:0000259" key="9">
    <source>
        <dbReference type="Pfam" id="PF00482"/>
    </source>
</evidence>
<keyword evidence="7 8" id="KW-0472">Membrane</keyword>
<protein>
    <recommendedName>
        <fullName evidence="9">Type II secretion system protein GspF domain-containing protein</fullName>
    </recommendedName>
</protein>
<evidence type="ECO:0000256" key="1">
    <source>
        <dbReference type="ARBA" id="ARBA00004429"/>
    </source>
</evidence>
<evidence type="ECO:0000256" key="6">
    <source>
        <dbReference type="ARBA" id="ARBA00022989"/>
    </source>
</evidence>
<evidence type="ECO:0000256" key="3">
    <source>
        <dbReference type="ARBA" id="ARBA00022475"/>
    </source>
</evidence>
<feature type="transmembrane region" description="Helical" evidence="8">
    <location>
        <begin position="377"/>
        <end position="396"/>
    </location>
</feature>
<dbReference type="PANTHER" id="PTHR30012:SF0">
    <property type="entry name" value="TYPE II SECRETION SYSTEM PROTEIN F-RELATED"/>
    <property type="match status" value="1"/>
</dbReference>
<keyword evidence="6 8" id="KW-1133">Transmembrane helix</keyword>
<dbReference type="EMBL" id="MFLF01000016">
    <property type="protein sequence ID" value="OGG59425.1"/>
    <property type="molecule type" value="Genomic_DNA"/>
</dbReference>
<dbReference type="InterPro" id="IPR018076">
    <property type="entry name" value="T2SS_GspF_dom"/>
</dbReference>
<name>A0A1F6DDE5_9BACT</name>
<dbReference type="InterPro" id="IPR003004">
    <property type="entry name" value="GspF/PilC"/>
</dbReference>
<keyword evidence="3" id="KW-1003">Cell membrane</keyword>
<comment type="similarity">
    <text evidence="2">Belongs to the GSP F family.</text>
</comment>
<keyword evidence="4" id="KW-0997">Cell inner membrane</keyword>
<feature type="domain" description="Type II secretion system protein GspF" evidence="9">
    <location>
        <begin position="273"/>
        <end position="394"/>
    </location>
</feature>
<dbReference type="FunFam" id="1.20.81.30:FF:000001">
    <property type="entry name" value="Type II secretion system protein F"/>
    <property type="match status" value="1"/>
</dbReference>
<accession>A0A1F6DDE5</accession>
<gene>
    <name evidence="10" type="ORF">A3C89_02915</name>
</gene>
<evidence type="ECO:0000256" key="2">
    <source>
        <dbReference type="ARBA" id="ARBA00005745"/>
    </source>
</evidence>
<comment type="subcellular location">
    <subcellularLocation>
        <location evidence="1">Cell inner membrane</location>
        <topology evidence="1">Multi-pass membrane protein</topology>
    </subcellularLocation>
</comment>
<proteinExistence type="inferred from homology"/>
<dbReference type="GO" id="GO:0005886">
    <property type="term" value="C:plasma membrane"/>
    <property type="evidence" value="ECO:0007669"/>
    <property type="project" value="UniProtKB-SubCell"/>
</dbReference>
<feature type="domain" description="Type II secretion system protein GspF" evidence="9">
    <location>
        <begin position="71"/>
        <end position="192"/>
    </location>
</feature>
<dbReference type="Gene3D" id="1.20.81.30">
    <property type="entry name" value="Type II secretion system (T2SS), domain F"/>
    <property type="match status" value="2"/>
</dbReference>
<sequence>MLFEYNAKDAQGDEKNGTIDSLNMETAMNTLRMRGVGVISIAPIAEQKGVFAQHITMFDRVSMKELVITSQQISTLANAQVSALRIFQLLAMQIQNKYFAGILENVAKDLQSGSSISRALAHFPRVFSPFYVNIVKAGEESGTLSNSFSYLAEYLDRNYEIVSKVRGALIYPIFVISTFFLVMALMLTLVIPKITEILLEAGGELPIYTKIVIWISDFMRNYFGLIGVVLIAGGFFFWRWSETETGKRAVDEAKLSIPIIGNLYHKLYLTRICDNLSTMLTSGLTMLQSLEITAEILENVVYREALEHVIIDVRAGKSLSDSMSSQEILPPILVQMTKVGEETGALGDILVTLSAFYRREVQTAVAAVISLIEPAMIVLLGLGVGVLIASVLLPIYNLTGAF</sequence>
<dbReference type="STRING" id="1798492.A3C89_02915"/>
<dbReference type="PRINTS" id="PR00812">
    <property type="entry name" value="BCTERIALGSPF"/>
</dbReference>
<reference evidence="10 11" key="1">
    <citation type="journal article" date="2016" name="Nat. Commun.">
        <title>Thousands of microbial genomes shed light on interconnected biogeochemical processes in an aquifer system.</title>
        <authorList>
            <person name="Anantharaman K."/>
            <person name="Brown C.T."/>
            <person name="Hug L.A."/>
            <person name="Sharon I."/>
            <person name="Castelle C.J."/>
            <person name="Probst A.J."/>
            <person name="Thomas B.C."/>
            <person name="Singh A."/>
            <person name="Wilkins M.J."/>
            <person name="Karaoz U."/>
            <person name="Brodie E.L."/>
            <person name="Williams K.H."/>
            <person name="Hubbard S.S."/>
            <person name="Banfield J.F."/>
        </authorList>
    </citation>
    <scope>NUCLEOTIDE SEQUENCE [LARGE SCALE GENOMIC DNA]</scope>
</reference>
<dbReference type="Proteomes" id="UP000178794">
    <property type="component" value="Unassembled WGS sequence"/>
</dbReference>
<evidence type="ECO:0000256" key="7">
    <source>
        <dbReference type="ARBA" id="ARBA00023136"/>
    </source>
</evidence>
<feature type="transmembrane region" description="Helical" evidence="8">
    <location>
        <begin position="169"/>
        <end position="191"/>
    </location>
</feature>
<evidence type="ECO:0000313" key="10">
    <source>
        <dbReference type="EMBL" id="OGG59425.1"/>
    </source>
</evidence>
<evidence type="ECO:0000256" key="8">
    <source>
        <dbReference type="SAM" id="Phobius"/>
    </source>
</evidence>
<dbReference type="AlphaFoldDB" id="A0A1F6DDE5"/>
<evidence type="ECO:0000313" key="11">
    <source>
        <dbReference type="Proteomes" id="UP000178794"/>
    </source>
</evidence>
<feature type="transmembrane region" description="Helical" evidence="8">
    <location>
        <begin position="211"/>
        <end position="238"/>
    </location>
</feature>
<dbReference type="PANTHER" id="PTHR30012">
    <property type="entry name" value="GENERAL SECRETION PATHWAY PROTEIN"/>
    <property type="match status" value="1"/>
</dbReference>
<dbReference type="InterPro" id="IPR042094">
    <property type="entry name" value="T2SS_GspF_sf"/>
</dbReference>